<name>A0A5C6AM16_9BACT</name>
<feature type="region of interest" description="Disordered" evidence="2">
    <location>
        <begin position="95"/>
        <end position="126"/>
    </location>
</feature>
<comment type="caution">
    <text evidence="4">The sequence shown here is derived from an EMBL/GenBank/DDBJ whole genome shotgun (WGS) entry which is preliminary data.</text>
</comment>
<accession>A0A5C6AM16</accession>
<keyword evidence="3" id="KW-0812">Transmembrane</keyword>
<evidence type="ECO:0000256" key="1">
    <source>
        <dbReference type="SAM" id="Coils"/>
    </source>
</evidence>
<proteinExistence type="predicted"/>
<keyword evidence="1" id="KW-0175">Coiled coil</keyword>
<evidence type="ECO:0008006" key="6">
    <source>
        <dbReference type="Google" id="ProtNLM"/>
    </source>
</evidence>
<feature type="transmembrane region" description="Helical" evidence="3">
    <location>
        <begin position="151"/>
        <end position="173"/>
    </location>
</feature>
<feature type="coiled-coil region" evidence="1">
    <location>
        <begin position="542"/>
        <end position="612"/>
    </location>
</feature>
<evidence type="ECO:0000256" key="3">
    <source>
        <dbReference type="SAM" id="Phobius"/>
    </source>
</evidence>
<evidence type="ECO:0000313" key="4">
    <source>
        <dbReference type="EMBL" id="TWU00461.1"/>
    </source>
</evidence>
<sequence length="677" mass="72942">MNADEQAAVDRVCTQYLGVPAAQCPPNHFHLLRLPVGEADPETVKNAAAIQAEKLRTGKLPAELDVASKVVLKAIQRAAICLSDPDARLSYTEMVRGRSKGPKTPVRASRTSGPPSPANARVKERAAVASSDFTPLSPVAPPKPQSGHQAWLLPVLSGGGVAIIATIIAVYFASRSAEPRDIDGGSSPLVATNLQSDLTPSAGALQPESEDLADAPTATSSEPLPDEAADSPTSASLSAVAEAIDTSGPAKPPLVNRPKERHAPGPTKDRFNVATVAASPPTATESIKSQKPLAQIVEFTSLPLLMAIDSALTTSDSKPSKTVLLGKAEPDLLKELVVKIDQPKTRAVQRASFYAETVSENGEALVELRLKAESTSNLVRTFEEPVAKIYVREGALIFEWLDPKYAAVADRLRNCVLQLDHQNESKRICLREAKLIDCHKVNLQEVKSEIPITGDYLPAKEAMALQVTGTYFGGNSSSMRPETGVVEANRDLDILIEGAPLPIKFQVRLTSNEEGPCVTVIPRFQLGKRWRSYSAERVTEAIAGLEKSIVDNERAIKRAQRDLPNAKSRLSSVRAELSRAKGPRAVFLHGQAQSLDTQITGLESKIRRLSDAIPESKQLAKDMYKLVTIGNELHLNAEIGFRVYVPTESGEYDVLRSPLPSKRLPVSSSRGRTGRPT</sequence>
<protein>
    <recommendedName>
        <fullName evidence="6">J domain-containing protein</fullName>
    </recommendedName>
</protein>
<evidence type="ECO:0000256" key="2">
    <source>
        <dbReference type="SAM" id="MobiDB-lite"/>
    </source>
</evidence>
<keyword evidence="5" id="KW-1185">Reference proteome</keyword>
<keyword evidence="3" id="KW-0472">Membrane</keyword>
<evidence type="ECO:0000313" key="5">
    <source>
        <dbReference type="Proteomes" id="UP000317421"/>
    </source>
</evidence>
<dbReference type="EMBL" id="SJPR01000001">
    <property type="protein sequence ID" value="TWU00461.1"/>
    <property type="molecule type" value="Genomic_DNA"/>
</dbReference>
<gene>
    <name evidence="4" type="ORF">Pla108_14120</name>
</gene>
<reference evidence="4 5" key="1">
    <citation type="submission" date="2019-02" db="EMBL/GenBank/DDBJ databases">
        <title>Deep-cultivation of Planctomycetes and their phenomic and genomic characterization uncovers novel biology.</title>
        <authorList>
            <person name="Wiegand S."/>
            <person name="Jogler M."/>
            <person name="Boedeker C."/>
            <person name="Pinto D."/>
            <person name="Vollmers J."/>
            <person name="Rivas-Marin E."/>
            <person name="Kohn T."/>
            <person name="Peeters S.H."/>
            <person name="Heuer A."/>
            <person name="Rast P."/>
            <person name="Oberbeckmann S."/>
            <person name="Bunk B."/>
            <person name="Jeske O."/>
            <person name="Meyerdierks A."/>
            <person name="Storesund J.E."/>
            <person name="Kallscheuer N."/>
            <person name="Luecker S."/>
            <person name="Lage O.M."/>
            <person name="Pohl T."/>
            <person name="Merkel B.J."/>
            <person name="Hornburger P."/>
            <person name="Mueller R.-W."/>
            <person name="Bruemmer F."/>
            <person name="Labrenz M."/>
            <person name="Spormann A.M."/>
            <person name="Op Den Camp H."/>
            <person name="Overmann J."/>
            <person name="Amann R."/>
            <person name="Jetten M.S.M."/>
            <person name="Mascher T."/>
            <person name="Medema M.H."/>
            <person name="Devos D.P."/>
            <person name="Kaster A.-K."/>
            <person name="Ovreas L."/>
            <person name="Rohde M."/>
            <person name="Galperin M.Y."/>
            <person name="Jogler C."/>
        </authorList>
    </citation>
    <scope>NUCLEOTIDE SEQUENCE [LARGE SCALE GENOMIC DNA]</scope>
    <source>
        <strain evidence="4 5">Pla108</strain>
    </source>
</reference>
<feature type="region of interest" description="Disordered" evidence="2">
    <location>
        <begin position="199"/>
        <end position="269"/>
    </location>
</feature>
<keyword evidence="3" id="KW-1133">Transmembrane helix</keyword>
<dbReference type="Proteomes" id="UP000317421">
    <property type="component" value="Unassembled WGS sequence"/>
</dbReference>
<feature type="compositionally biased region" description="Basic and acidic residues" evidence="2">
    <location>
        <begin position="257"/>
        <end position="269"/>
    </location>
</feature>
<organism evidence="4 5">
    <name type="scientific">Botrimarina colliarenosi</name>
    <dbReference type="NCBI Taxonomy" id="2528001"/>
    <lineage>
        <taxon>Bacteria</taxon>
        <taxon>Pseudomonadati</taxon>
        <taxon>Planctomycetota</taxon>
        <taxon>Planctomycetia</taxon>
        <taxon>Pirellulales</taxon>
        <taxon>Lacipirellulaceae</taxon>
        <taxon>Botrimarina</taxon>
    </lineage>
</organism>
<dbReference type="AlphaFoldDB" id="A0A5C6AM16"/>